<proteinExistence type="predicted"/>
<gene>
    <name evidence="3" type="ORF">O1G22_25575</name>
</gene>
<accession>A0ABY7P8E3</accession>
<dbReference type="Proteomes" id="UP001212326">
    <property type="component" value="Chromosome"/>
</dbReference>
<feature type="region of interest" description="Disordered" evidence="1">
    <location>
        <begin position="1"/>
        <end position="23"/>
    </location>
</feature>
<evidence type="ECO:0000313" key="3">
    <source>
        <dbReference type="EMBL" id="WBO65937.1"/>
    </source>
</evidence>
<sequence>MRPDPHSTPAAADAPDAPAAGDIADTADAAGDAEQARPAQVAVVVIGYNDAAHVGDAVRSALGQGAAVAEVVAVDDRSSDGSAELLERLAAEEPRLRVLRRTENSGGCGSPRNDGIDAVTAPYVMFLDSDDVLPPGAVDALLTAATGARAEVAAGLCVRRELPSGRETPWQAPLYTAHTVLARPAERLRLVHDTLCVNKLYRTDFLREHGIRFPEGRFHYEDIVFTSRVLAAGPRMALVPDRVYVWHVRRSAERLSISLDRERIGNWQARTEACALAYETLLGAGQKELARAARAKFLDHDVRMYVRELGLRTADYRRAWWTHTQEYLARYDAADWELNPGAPGRVVARVVLESPEPRDLPRLRELAARPARLLPPYARDADGAPVWSADLPQVGLAPFLTRPTEALPIAVDAQLRPRARGSRLHLRLHELYGRVAEAGPREVDVVWTAREDEKHARARTTVPLTPSGASGNAQPESWTAAVPVDLAALGAGTWDLRLTVRFADGTQREVTAHALTGAGRLSRRAVPSPRHGVLLVQPYATHSGALAVRVASGVGGAVRVARRRLKRLLR</sequence>
<organism evidence="3 4">
    <name type="scientific">Streptomyces camelliae</name>
    <dbReference type="NCBI Taxonomy" id="3004093"/>
    <lineage>
        <taxon>Bacteria</taxon>
        <taxon>Bacillati</taxon>
        <taxon>Actinomycetota</taxon>
        <taxon>Actinomycetes</taxon>
        <taxon>Kitasatosporales</taxon>
        <taxon>Streptomycetaceae</taxon>
        <taxon>Streptomyces</taxon>
    </lineage>
</organism>
<evidence type="ECO:0000259" key="2">
    <source>
        <dbReference type="Pfam" id="PF00535"/>
    </source>
</evidence>
<dbReference type="InterPro" id="IPR029044">
    <property type="entry name" value="Nucleotide-diphossugar_trans"/>
</dbReference>
<dbReference type="RefSeq" id="WP_270083446.1">
    <property type="nucleotide sequence ID" value="NZ_CP115300.1"/>
</dbReference>
<protein>
    <submittedName>
        <fullName evidence="3">Glycosyltransferase family 2 protein</fullName>
    </submittedName>
</protein>
<dbReference type="EMBL" id="CP115300">
    <property type="protein sequence ID" value="WBO65937.1"/>
    <property type="molecule type" value="Genomic_DNA"/>
</dbReference>
<evidence type="ECO:0000313" key="4">
    <source>
        <dbReference type="Proteomes" id="UP001212326"/>
    </source>
</evidence>
<dbReference type="InterPro" id="IPR050834">
    <property type="entry name" value="Glycosyltransf_2"/>
</dbReference>
<feature type="domain" description="Glycosyltransferase 2-like" evidence="2">
    <location>
        <begin position="43"/>
        <end position="209"/>
    </location>
</feature>
<dbReference type="InterPro" id="IPR001173">
    <property type="entry name" value="Glyco_trans_2-like"/>
</dbReference>
<dbReference type="SUPFAM" id="SSF53448">
    <property type="entry name" value="Nucleotide-diphospho-sugar transferases"/>
    <property type="match status" value="1"/>
</dbReference>
<evidence type="ECO:0000256" key="1">
    <source>
        <dbReference type="SAM" id="MobiDB-lite"/>
    </source>
</evidence>
<dbReference type="PANTHER" id="PTHR43685">
    <property type="entry name" value="GLYCOSYLTRANSFERASE"/>
    <property type="match status" value="1"/>
</dbReference>
<keyword evidence="4" id="KW-1185">Reference proteome</keyword>
<name>A0ABY7P8E3_9ACTN</name>
<dbReference type="PANTHER" id="PTHR43685:SF2">
    <property type="entry name" value="GLYCOSYLTRANSFERASE 2-LIKE DOMAIN-CONTAINING PROTEIN"/>
    <property type="match status" value="1"/>
</dbReference>
<reference evidence="3 4" key="1">
    <citation type="submission" date="2022-12" db="EMBL/GenBank/DDBJ databases">
        <authorList>
            <person name="Mo P."/>
        </authorList>
    </citation>
    <scope>NUCLEOTIDE SEQUENCE [LARGE SCALE GENOMIC DNA]</scope>
    <source>
        <strain evidence="3 4">HUAS 2-6</strain>
    </source>
</reference>
<dbReference type="Pfam" id="PF00535">
    <property type="entry name" value="Glycos_transf_2"/>
    <property type="match status" value="1"/>
</dbReference>
<dbReference type="CDD" id="cd00761">
    <property type="entry name" value="Glyco_tranf_GTA_type"/>
    <property type="match status" value="1"/>
</dbReference>
<dbReference type="Gene3D" id="3.90.550.10">
    <property type="entry name" value="Spore Coat Polysaccharide Biosynthesis Protein SpsA, Chain A"/>
    <property type="match status" value="1"/>
</dbReference>
<feature type="compositionally biased region" description="Low complexity" evidence="1">
    <location>
        <begin position="7"/>
        <end position="23"/>
    </location>
</feature>